<comment type="caution">
    <text evidence="1">The sequence shown here is derived from an EMBL/GenBank/DDBJ whole genome shotgun (WGS) entry which is preliminary data.</text>
</comment>
<proteinExistence type="predicted"/>
<organism evidence="1 2">
    <name type="scientific">Candidatus Enterococcus ferrettii</name>
    <dbReference type="NCBI Taxonomy" id="2815324"/>
    <lineage>
        <taxon>Bacteria</taxon>
        <taxon>Bacillati</taxon>
        <taxon>Bacillota</taxon>
        <taxon>Bacilli</taxon>
        <taxon>Lactobacillales</taxon>
        <taxon>Enterococcaceae</taxon>
        <taxon>Enterococcus</taxon>
    </lineage>
</organism>
<protein>
    <submittedName>
        <fullName evidence="1">Uncharacterized protein</fullName>
    </submittedName>
</protein>
<dbReference type="EMBL" id="JAFREL020000001">
    <property type="protein sequence ID" value="MEO1768928.1"/>
    <property type="molecule type" value="Genomic_DNA"/>
</dbReference>
<reference evidence="1 2" key="1">
    <citation type="submission" date="2021-03" db="EMBL/GenBank/DDBJ databases">
        <authorList>
            <person name="Gilmore M.S."/>
            <person name="Schwartzman J."/>
            <person name="Van Tyne D."/>
            <person name="Martin M."/>
            <person name="Earl A.M."/>
            <person name="Manson A.L."/>
            <person name="Straub T."/>
            <person name="Salamzade R."/>
            <person name="Saavedra J."/>
            <person name="Lebreton F."/>
            <person name="Prichula J."/>
            <person name="Schaufler K."/>
            <person name="Gaca A."/>
            <person name="Sgardioli B."/>
            <person name="Wagenaar J."/>
            <person name="Strong T."/>
        </authorList>
    </citation>
    <scope>NUCLEOTIDE SEQUENCE [LARGE SCALE GENOMIC DNA]</scope>
    <source>
        <strain evidence="1 2">665A</strain>
    </source>
</reference>
<name>A0ABV0EMI9_9ENTE</name>
<sequence>MMKELFAPKREQLKENKLTFKELEKLRIELEAKSWLFATSIGLVKSNREYDFG</sequence>
<accession>A0ABV0EMI9</accession>
<evidence type="ECO:0000313" key="2">
    <source>
        <dbReference type="Proteomes" id="UP000664357"/>
    </source>
</evidence>
<keyword evidence="2" id="KW-1185">Reference proteome</keyword>
<reference evidence="1 2" key="2">
    <citation type="submission" date="2024-02" db="EMBL/GenBank/DDBJ databases">
        <title>The Genome Sequence of Enterococcus sp. DIV0159.</title>
        <authorList>
            <person name="Earl A."/>
            <person name="Manson A."/>
            <person name="Gilmore M."/>
            <person name="Sanders J."/>
            <person name="Shea T."/>
            <person name="Howe W."/>
            <person name="Livny J."/>
            <person name="Cuomo C."/>
            <person name="Neafsey D."/>
            <person name="Birren B."/>
        </authorList>
    </citation>
    <scope>NUCLEOTIDE SEQUENCE [LARGE SCALE GENOMIC DNA]</scope>
    <source>
        <strain evidence="1 2">665A</strain>
    </source>
</reference>
<dbReference type="RefSeq" id="WP_347298774.1">
    <property type="nucleotide sequence ID" value="NZ_JAFREL020000001.1"/>
</dbReference>
<evidence type="ECO:0000313" key="1">
    <source>
        <dbReference type="EMBL" id="MEO1768928.1"/>
    </source>
</evidence>
<gene>
    <name evidence="1" type="ORF">JZO67_000867</name>
</gene>
<dbReference type="Proteomes" id="UP000664357">
    <property type="component" value="Unassembled WGS sequence"/>
</dbReference>